<keyword evidence="6" id="KW-0479">Metal-binding</keyword>
<name>A0A4U0U1D8_9PEZI</name>
<dbReference type="InterPro" id="IPR007728">
    <property type="entry name" value="Pre-SET_dom"/>
</dbReference>
<evidence type="ECO:0000259" key="10">
    <source>
        <dbReference type="PROSITE" id="PS50868"/>
    </source>
</evidence>
<dbReference type="GO" id="GO:0042054">
    <property type="term" value="F:histone methyltransferase activity"/>
    <property type="evidence" value="ECO:0007669"/>
    <property type="project" value="InterPro"/>
</dbReference>
<evidence type="ECO:0000256" key="7">
    <source>
        <dbReference type="ARBA" id="ARBA00022833"/>
    </source>
</evidence>
<dbReference type="Pfam" id="PF00856">
    <property type="entry name" value="SET"/>
    <property type="match status" value="1"/>
</dbReference>
<dbReference type="OrthoDB" id="308383at2759"/>
<dbReference type="SUPFAM" id="SSF82199">
    <property type="entry name" value="SET domain"/>
    <property type="match status" value="1"/>
</dbReference>
<feature type="region of interest" description="Disordered" evidence="8">
    <location>
        <begin position="43"/>
        <end position="115"/>
    </location>
</feature>
<evidence type="ECO:0000256" key="4">
    <source>
        <dbReference type="ARBA" id="ARBA00022679"/>
    </source>
</evidence>
<dbReference type="Proteomes" id="UP000308549">
    <property type="component" value="Unassembled WGS sequence"/>
</dbReference>
<evidence type="ECO:0000313" key="11">
    <source>
        <dbReference type="EMBL" id="TKA28741.1"/>
    </source>
</evidence>
<dbReference type="PROSITE" id="PS50868">
    <property type="entry name" value="POST_SET"/>
    <property type="match status" value="1"/>
</dbReference>
<keyword evidence="3" id="KW-0489">Methyltransferase</keyword>
<feature type="compositionally biased region" description="Polar residues" evidence="8">
    <location>
        <begin position="76"/>
        <end position="86"/>
    </location>
</feature>
<proteinExistence type="predicted"/>
<dbReference type="InterPro" id="IPR003616">
    <property type="entry name" value="Post-SET_dom"/>
</dbReference>
<dbReference type="EMBL" id="NAJL01000017">
    <property type="protein sequence ID" value="TKA28741.1"/>
    <property type="molecule type" value="Genomic_DNA"/>
</dbReference>
<dbReference type="GO" id="GO:0032259">
    <property type="term" value="P:methylation"/>
    <property type="evidence" value="ECO:0007669"/>
    <property type="project" value="UniProtKB-KW"/>
</dbReference>
<dbReference type="Gene3D" id="2.170.270.10">
    <property type="entry name" value="SET domain"/>
    <property type="match status" value="1"/>
</dbReference>
<evidence type="ECO:0000256" key="8">
    <source>
        <dbReference type="SAM" id="MobiDB-lite"/>
    </source>
</evidence>
<keyword evidence="12" id="KW-1185">Reference proteome</keyword>
<protein>
    <recommendedName>
        <fullName evidence="13">SET domain-containing protein</fullName>
    </recommendedName>
</protein>
<dbReference type="Pfam" id="PF05033">
    <property type="entry name" value="Pre-SET"/>
    <property type="match status" value="1"/>
</dbReference>
<organism evidence="11 12">
    <name type="scientific">Salinomyces thailandicus</name>
    <dbReference type="NCBI Taxonomy" id="706561"/>
    <lineage>
        <taxon>Eukaryota</taxon>
        <taxon>Fungi</taxon>
        <taxon>Dikarya</taxon>
        <taxon>Ascomycota</taxon>
        <taxon>Pezizomycotina</taxon>
        <taxon>Dothideomycetes</taxon>
        <taxon>Dothideomycetidae</taxon>
        <taxon>Mycosphaerellales</taxon>
        <taxon>Teratosphaeriaceae</taxon>
        <taxon>Salinomyces</taxon>
    </lineage>
</organism>
<reference evidence="11 12" key="1">
    <citation type="submission" date="2017-03" db="EMBL/GenBank/DDBJ databases">
        <title>Genomes of endolithic fungi from Antarctica.</title>
        <authorList>
            <person name="Coleine C."/>
            <person name="Masonjones S."/>
            <person name="Stajich J.E."/>
        </authorList>
    </citation>
    <scope>NUCLEOTIDE SEQUENCE [LARGE SCALE GENOMIC DNA]</scope>
    <source>
        <strain evidence="11 12">CCFEE 6315</strain>
    </source>
</reference>
<dbReference type="InterPro" id="IPR001214">
    <property type="entry name" value="SET_dom"/>
</dbReference>
<comment type="subcellular location">
    <subcellularLocation>
        <location evidence="1">Chromosome</location>
    </subcellularLocation>
</comment>
<dbReference type="GO" id="GO:0008270">
    <property type="term" value="F:zinc ion binding"/>
    <property type="evidence" value="ECO:0007669"/>
    <property type="project" value="InterPro"/>
</dbReference>
<keyword evidence="5" id="KW-0949">S-adenosyl-L-methionine</keyword>
<feature type="domain" description="SET" evidence="9">
    <location>
        <begin position="329"/>
        <end position="459"/>
    </location>
</feature>
<evidence type="ECO:0008006" key="13">
    <source>
        <dbReference type="Google" id="ProtNLM"/>
    </source>
</evidence>
<evidence type="ECO:0000256" key="3">
    <source>
        <dbReference type="ARBA" id="ARBA00022603"/>
    </source>
</evidence>
<evidence type="ECO:0000256" key="6">
    <source>
        <dbReference type="ARBA" id="ARBA00022723"/>
    </source>
</evidence>
<feature type="compositionally biased region" description="Basic and acidic residues" evidence="8">
    <location>
        <begin position="88"/>
        <end position="97"/>
    </location>
</feature>
<feature type="domain" description="Post-SET" evidence="10">
    <location>
        <begin position="484"/>
        <end position="500"/>
    </location>
</feature>
<dbReference type="PANTHER" id="PTHR46223:SF3">
    <property type="entry name" value="HISTONE-LYSINE N-METHYLTRANSFERASE SET-23"/>
    <property type="match status" value="1"/>
</dbReference>
<gene>
    <name evidence="11" type="ORF">B0A50_03069</name>
</gene>
<evidence type="ECO:0000256" key="2">
    <source>
        <dbReference type="ARBA" id="ARBA00022454"/>
    </source>
</evidence>
<dbReference type="PROSITE" id="PS50280">
    <property type="entry name" value="SET"/>
    <property type="match status" value="1"/>
</dbReference>
<dbReference type="SMART" id="SM00317">
    <property type="entry name" value="SET"/>
    <property type="match status" value="1"/>
</dbReference>
<evidence type="ECO:0000259" key="9">
    <source>
        <dbReference type="PROSITE" id="PS50280"/>
    </source>
</evidence>
<dbReference type="InterPro" id="IPR046341">
    <property type="entry name" value="SET_dom_sf"/>
</dbReference>
<dbReference type="GO" id="GO:0005694">
    <property type="term" value="C:chromosome"/>
    <property type="evidence" value="ECO:0007669"/>
    <property type="project" value="UniProtKB-SubCell"/>
</dbReference>
<keyword evidence="7" id="KW-0862">Zinc</keyword>
<accession>A0A4U0U1D8</accession>
<keyword evidence="4" id="KW-0808">Transferase</keyword>
<dbReference type="SMART" id="SM00508">
    <property type="entry name" value="PostSET"/>
    <property type="match status" value="1"/>
</dbReference>
<dbReference type="InterPro" id="IPR050973">
    <property type="entry name" value="H3K9_Histone-Lys_N-MTase"/>
</dbReference>
<keyword evidence="2" id="KW-0158">Chromosome</keyword>
<evidence type="ECO:0000256" key="1">
    <source>
        <dbReference type="ARBA" id="ARBA00004286"/>
    </source>
</evidence>
<dbReference type="PANTHER" id="PTHR46223">
    <property type="entry name" value="HISTONE-LYSINE N-METHYLTRANSFERASE SUV39H"/>
    <property type="match status" value="1"/>
</dbReference>
<sequence>MAGTASLNIGARATYRIRPSDLSKVLCHRNQNGREEYLNYIDVTRTLPTPTPTHMASDRESSRKRKSPGSDPIGRNSLSTNGSLTPHDSAHWSREHSVISISSSSETNGRDRHPTEVYNGYIQKREGRITAKKSRDPKVTRVVNATKLPSSEMLQAAVTTPVTSAERLIREAFTRKLRGVPKVQLQNKIDTSTPSLDFTFIDEFVFREGTERAPLETNLGCQAPCKPNMGQNIGCEYTRKCSCLEYAAVDELALAKEDENLYEEYLKGVIETTGMPKKFPYKRGNAAQGVPSTLQKFYLEQRALIYECNANCNCGPVCKSRVVQKGRKVPLVIFKTPNRGWGVYCGEDLIKGEFIDTYLGEVITCQEADLREEKAGKAKASYLYSLDKMEGEAGLTREDCYVVDGQHLGGATRFINHSCEPNCRQYTVSYNKYDLKVYDLAFFAYQDIPAGTELTFDYMDKDEEEEEDVLKKIEQAAQDPENEDKKPCNCGARKCRGYLWV</sequence>
<evidence type="ECO:0000256" key="5">
    <source>
        <dbReference type="ARBA" id="ARBA00022691"/>
    </source>
</evidence>
<evidence type="ECO:0000313" key="12">
    <source>
        <dbReference type="Proteomes" id="UP000308549"/>
    </source>
</evidence>
<dbReference type="AlphaFoldDB" id="A0A4U0U1D8"/>
<dbReference type="GO" id="GO:0005634">
    <property type="term" value="C:nucleus"/>
    <property type="evidence" value="ECO:0007669"/>
    <property type="project" value="InterPro"/>
</dbReference>
<comment type="caution">
    <text evidence="11">The sequence shown here is derived from an EMBL/GenBank/DDBJ whole genome shotgun (WGS) entry which is preliminary data.</text>
</comment>